<dbReference type="Proteomes" id="UP000694923">
    <property type="component" value="Unplaced"/>
</dbReference>
<evidence type="ECO:0000256" key="8">
    <source>
        <dbReference type="SAM" id="MobiDB-lite"/>
    </source>
</evidence>
<organism evidence="10 11">
    <name type="scientific">Galeopterus variegatus</name>
    <name type="common">Malayan flying lemur</name>
    <name type="synonym">Cynocephalus variegatus</name>
    <dbReference type="NCBI Taxonomy" id="482537"/>
    <lineage>
        <taxon>Eukaryota</taxon>
        <taxon>Metazoa</taxon>
        <taxon>Chordata</taxon>
        <taxon>Craniata</taxon>
        <taxon>Vertebrata</taxon>
        <taxon>Euteleostomi</taxon>
        <taxon>Mammalia</taxon>
        <taxon>Eutheria</taxon>
        <taxon>Euarchontoglires</taxon>
        <taxon>Dermoptera</taxon>
        <taxon>Cynocephalidae</taxon>
        <taxon>Galeopterus</taxon>
    </lineage>
</organism>
<feature type="region of interest" description="Disordered" evidence="8">
    <location>
        <begin position="121"/>
        <end position="146"/>
    </location>
</feature>
<dbReference type="InterPro" id="IPR018216">
    <property type="entry name" value="Cathelicidin_CS"/>
</dbReference>
<comment type="similarity">
    <text evidence="2">Belongs to the cathelicidin family.</text>
</comment>
<protein>
    <submittedName>
        <fullName evidence="11">15 kDa protein B-like</fullName>
    </submittedName>
</protein>
<evidence type="ECO:0000313" key="11">
    <source>
        <dbReference type="RefSeq" id="XP_008570359.1"/>
    </source>
</evidence>
<keyword evidence="6" id="KW-0044">Antibiotic</keyword>
<dbReference type="InterPro" id="IPR046350">
    <property type="entry name" value="Cystatin_sf"/>
</dbReference>
<dbReference type="SUPFAM" id="SSF54403">
    <property type="entry name" value="Cystatin/monellin"/>
    <property type="match status" value="1"/>
</dbReference>
<dbReference type="PANTHER" id="PTHR10206:SF4">
    <property type="entry name" value="NEUTROPHILIC GRANULE PROTEIN"/>
    <property type="match status" value="1"/>
</dbReference>
<keyword evidence="7" id="KW-1015">Disulfide bond</keyword>
<accession>A0ABM0QPR8</accession>
<dbReference type="GeneID" id="103590024"/>
<evidence type="ECO:0000256" key="3">
    <source>
        <dbReference type="ARBA" id="ARBA00022525"/>
    </source>
</evidence>
<evidence type="ECO:0000256" key="5">
    <source>
        <dbReference type="ARBA" id="ARBA00022729"/>
    </source>
</evidence>
<evidence type="ECO:0000313" key="10">
    <source>
        <dbReference type="Proteomes" id="UP000694923"/>
    </source>
</evidence>
<sequence length="171" mass="19324">MAGAWRALTLVVGLAVVACVTQHHPSYEEIVTQALKFYNEGKRGEPLFRLLEAIPPPSTNSTTRIPLNFKIKETVCISTQQRQHQECAFREGGEERICTGEFVTRRRWRFLALGCDRNGGREPEQVPRMRRSAGSSEAAPPKAESTKLPPVVRDLYEKAKFDIIANILRNF</sequence>
<evidence type="ECO:0000256" key="4">
    <source>
        <dbReference type="ARBA" id="ARBA00022529"/>
    </source>
</evidence>
<proteinExistence type="inferred from homology"/>
<dbReference type="Pfam" id="PF00666">
    <property type="entry name" value="Cathelicidins"/>
    <property type="match status" value="1"/>
</dbReference>
<reference evidence="11" key="1">
    <citation type="submission" date="2025-08" db="UniProtKB">
        <authorList>
            <consortium name="RefSeq"/>
        </authorList>
    </citation>
    <scope>IDENTIFICATION</scope>
</reference>
<dbReference type="PROSITE" id="PS51257">
    <property type="entry name" value="PROKAR_LIPOPROTEIN"/>
    <property type="match status" value="1"/>
</dbReference>
<evidence type="ECO:0000256" key="9">
    <source>
        <dbReference type="SAM" id="SignalP"/>
    </source>
</evidence>
<keyword evidence="10" id="KW-1185">Reference proteome</keyword>
<evidence type="ECO:0000256" key="2">
    <source>
        <dbReference type="ARBA" id="ARBA00005320"/>
    </source>
</evidence>
<dbReference type="PANTHER" id="PTHR10206">
    <property type="entry name" value="CATHELICIDIN"/>
    <property type="match status" value="1"/>
</dbReference>
<feature type="signal peptide" evidence="9">
    <location>
        <begin position="1"/>
        <end position="22"/>
    </location>
</feature>
<dbReference type="Gene3D" id="3.10.450.10">
    <property type="match status" value="1"/>
</dbReference>
<evidence type="ECO:0000256" key="1">
    <source>
        <dbReference type="ARBA" id="ARBA00004613"/>
    </source>
</evidence>
<comment type="subcellular location">
    <subcellularLocation>
        <location evidence="1">Secreted</location>
    </subcellularLocation>
</comment>
<keyword evidence="3" id="KW-0964">Secreted</keyword>
<evidence type="ECO:0000256" key="6">
    <source>
        <dbReference type="ARBA" id="ARBA00023022"/>
    </source>
</evidence>
<keyword evidence="5 9" id="KW-0732">Signal</keyword>
<gene>
    <name evidence="11" type="primary">LOC103590024</name>
</gene>
<dbReference type="InterPro" id="IPR001894">
    <property type="entry name" value="Cathelicidin-like"/>
</dbReference>
<dbReference type="RefSeq" id="XP_008570359.1">
    <property type="nucleotide sequence ID" value="XM_008572137.1"/>
</dbReference>
<keyword evidence="4" id="KW-0929">Antimicrobial</keyword>
<evidence type="ECO:0000256" key="7">
    <source>
        <dbReference type="ARBA" id="ARBA00023157"/>
    </source>
</evidence>
<feature type="chain" id="PRO_5046136582" evidence="9">
    <location>
        <begin position="23"/>
        <end position="171"/>
    </location>
</feature>
<dbReference type="PROSITE" id="PS00947">
    <property type="entry name" value="CATHELICIDINS_2"/>
    <property type="match status" value="1"/>
</dbReference>
<name>A0ABM0QPR8_GALVR</name>